<keyword evidence="2" id="KW-1185">Reference proteome</keyword>
<protein>
    <submittedName>
        <fullName evidence="1">Uncharacterized protein</fullName>
    </submittedName>
</protein>
<name>A0A4S4C308_9BACL</name>
<organism evidence="1 2">
    <name type="scientific">Cohnella fermenti</name>
    <dbReference type="NCBI Taxonomy" id="2565925"/>
    <lineage>
        <taxon>Bacteria</taxon>
        <taxon>Bacillati</taxon>
        <taxon>Bacillota</taxon>
        <taxon>Bacilli</taxon>
        <taxon>Bacillales</taxon>
        <taxon>Paenibacillaceae</taxon>
        <taxon>Cohnella</taxon>
    </lineage>
</organism>
<dbReference type="OrthoDB" id="9779761at2"/>
<dbReference type="Proteomes" id="UP000310636">
    <property type="component" value="Unassembled WGS sequence"/>
</dbReference>
<dbReference type="RefSeq" id="WP_136369046.1">
    <property type="nucleotide sequence ID" value="NZ_SSOB01000007.1"/>
</dbReference>
<gene>
    <name evidence="1" type="ORF">E6C55_06895</name>
</gene>
<reference evidence="1 2" key="1">
    <citation type="submission" date="2019-04" db="EMBL/GenBank/DDBJ databases">
        <title>Cohnella sp. nov. isolated from preserved vegetables.</title>
        <authorList>
            <person name="Lin S.-Y."/>
            <person name="Hung M.-H."/>
            <person name="Young C.-C."/>
        </authorList>
    </citation>
    <scope>NUCLEOTIDE SEQUENCE [LARGE SCALE GENOMIC DNA]</scope>
    <source>
        <strain evidence="1 2">CC-MHH1044</strain>
    </source>
</reference>
<dbReference type="AlphaFoldDB" id="A0A4S4C308"/>
<sequence length="344" mass="39722">MTLTISENKKKAIVTYINDHFDEHMSHFPYAKYPTEPLDRWREQFLDPKALGAEMLHSALSWHFGSWQRNSLTYSQRKTVSSITQAWPQFLGIADNNAESEATFWLDKLPDRQHGFDATAFLLHLRHPGELEIADRHRLDAMLELLRSAGCIAEDAAPEPSFSLLQDYSAFFRAILPKMPYGDESRIRLDRFLKMYGNRHAYVNLSADYKTKEPMIRSFQWDTARSERFNLEQITKRANADVLFACFLLTLEKENLHDIDLTIGEIADRLPPGTGGICNSASFNYAMVALFGGQKSRDYWIVENPALRNAFTDQANSSSRDMRFYLHHAGEKIRINPKYIRSEE</sequence>
<comment type="caution">
    <text evidence="1">The sequence shown here is derived from an EMBL/GenBank/DDBJ whole genome shotgun (WGS) entry which is preliminary data.</text>
</comment>
<evidence type="ECO:0000313" key="2">
    <source>
        <dbReference type="Proteomes" id="UP000310636"/>
    </source>
</evidence>
<dbReference type="EMBL" id="SSOB01000007">
    <property type="protein sequence ID" value="THF82107.1"/>
    <property type="molecule type" value="Genomic_DNA"/>
</dbReference>
<accession>A0A4S4C308</accession>
<proteinExistence type="predicted"/>
<evidence type="ECO:0000313" key="1">
    <source>
        <dbReference type="EMBL" id="THF82107.1"/>
    </source>
</evidence>